<feature type="transmembrane region" description="Helical" evidence="1">
    <location>
        <begin position="20"/>
        <end position="38"/>
    </location>
</feature>
<keyword evidence="1" id="KW-0812">Transmembrane</keyword>
<dbReference type="EMBL" id="JAHXZI010000007">
    <property type="protein sequence ID" value="MBW6434932.1"/>
    <property type="molecule type" value="Genomic_DNA"/>
</dbReference>
<keyword evidence="1" id="KW-1133">Transmembrane helix</keyword>
<evidence type="ECO:0008006" key="4">
    <source>
        <dbReference type="Google" id="ProtNLM"/>
    </source>
</evidence>
<sequence>MSLLFPAPGDRPGNLDIAHAARFATIYTISFAMFSLLFSRARPAWLRFGGDWVDLAAERRDGVVVPYAAVTSARVRWVWPVAKLDVVVGSADESRVMRLDRGGRRPLRKRKGDQLRFSMPIAGLRSSSADIRSELRRRGLGE</sequence>
<name>A0ABS7B1Y3_9ACTN</name>
<dbReference type="RefSeq" id="WP_220144407.1">
    <property type="nucleotide sequence ID" value="NZ_JAHXZI010000007.1"/>
</dbReference>
<comment type="caution">
    <text evidence="2">The sequence shown here is derived from an EMBL/GenBank/DDBJ whole genome shotgun (WGS) entry which is preliminary data.</text>
</comment>
<evidence type="ECO:0000313" key="3">
    <source>
        <dbReference type="Proteomes" id="UP001519863"/>
    </source>
</evidence>
<reference evidence="2 3" key="1">
    <citation type="journal article" date="2013" name="Antonie Van Leeuwenhoek">
        <title>Actinoplanes hulinensis sp. nov., a novel actinomycete isolated from soybean root (Glycine max (L.) Merr).</title>
        <authorList>
            <person name="Shen Y."/>
            <person name="Liu C."/>
            <person name="Wang X."/>
            <person name="Zhao J."/>
            <person name="Jia F."/>
            <person name="Zhang Y."/>
            <person name="Wang L."/>
            <person name="Yang D."/>
            <person name="Xiang W."/>
        </authorList>
    </citation>
    <scope>NUCLEOTIDE SEQUENCE [LARGE SCALE GENOMIC DNA]</scope>
    <source>
        <strain evidence="2 3">NEAU-M9</strain>
    </source>
</reference>
<keyword evidence="1" id="KW-0472">Membrane</keyword>
<proteinExistence type="predicted"/>
<protein>
    <recommendedName>
        <fullName evidence="4">PH domain-containing protein</fullName>
    </recommendedName>
</protein>
<evidence type="ECO:0000256" key="1">
    <source>
        <dbReference type="SAM" id="Phobius"/>
    </source>
</evidence>
<accession>A0ABS7B1Y3</accession>
<gene>
    <name evidence="2" type="ORF">KZ829_14410</name>
</gene>
<organism evidence="2 3">
    <name type="scientific">Actinoplanes hulinensis</name>
    <dbReference type="NCBI Taxonomy" id="1144547"/>
    <lineage>
        <taxon>Bacteria</taxon>
        <taxon>Bacillati</taxon>
        <taxon>Actinomycetota</taxon>
        <taxon>Actinomycetes</taxon>
        <taxon>Micromonosporales</taxon>
        <taxon>Micromonosporaceae</taxon>
        <taxon>Actinoplanes</taxon>
    </lineage>
</organism>
<evidence type="ECO:0000313" key="2">
    <source>
        <dbReference type="EMBL" id="MBW6434932.1"/>
    </source>
</evidence>
<keyword evidence="3" id="KW-1185">Reference proteome</keyword>
<dbReference type="Proteomes" id="UP001519863">
    <property type="component" value="Unassembled WGS sequence"/>
</dbReference>